<evidence type="ECO:0000313" key="2">
    <source>
        <dbReference type="Proteomes" id="UP001470230"/>
    </source>
</evidence>
<organism evidence="1 2">
    <name type="scientific">Tritrichomonas musculus</name>
    <dbReference type="NCBI Taxonomy" id="1915356"/>
    <lineage>
        <taxon>Eukaryota</taxon>
        <taxon>Metamonada</taxon>
        <taxon>Parabasalia</taxon>
        <taxon>Tritrichomonadida</taxon>
        <taxon>Tritrichomonadidae</taxon>
        <taxon>Tritrichomonas</taxon>
    </lineage>
</organism>
<accession>A0ABR2H1J4</accession>
<evidence type="ECO:0000313" key="1">
    <source>
        <dbReference type="EMBL" id="KAK8840074.1"/>
    </source>
</evidence>
<comment type="caution">
    <text evidence="1">The sequence shown here is derived from an EMBL/GenBank/DDBJ whole genome shotgun (WGS) entry which is preliminary data.</text>
</comment>
<sequence length="266" mass="31104">MKKQQRELPSLGRQCLIHVTPVECADLIIESQTFKTGRGLYGNGVYFANTLEAAALKVKHHRESNIRWTYLIADVYIGKYKEFKKDEAASRNVDTQQLINEGYNSIIGFKQPTGREIVCLDPSRIHNIKYIYGQKPSKFFYIDRPRIVLFYVTNVNNAPEIHRSQQVPETVGPFGKGYYLYYTITDAKRECNENSDNLTFFACDAYLDSFYTLHNRETLGSKHVCEKRYKSFHGYKNHIHYYIFKDPRLLDSFHFCGGKPWNLKEH</sequence>
<dbReference type="Proteomes" id="UP001470230">
    <property type="component" value="Unassembled WGS sequence"/>
</dbReference>
<protein>
    <recommendedName>
        <fullName evidence="3">PARP</fullName>
    </recommendedName>
</protein>
<evidence type="ECO:0008006" key="3">
    <source>
        <dbReference type="Google" id="ProtNLM"/>
    </source>
</evidence>
<dbReference type="EMBL" id="JAPFFF010000048">
    <property type="protein sequence ID" value="KAK8840074.1"/>
    <property type="molecule type" value="Genomic_DNA"/>
</dbReference>
<dbReference type="SUPFAM" id="SSF56399">
    <property type="entry name" value="ADP-ribosylation"/>
    <property type="match status" value="1"/>
</dbReference>
<gene>
    <name evidence="1" type="ORF">M9Y10_031009</name>
</gene>
<name>A0ABR2H1J4_9EUKA</name>
<reference evidence="1 2" key="1">
    <citation type="submission" date="2024-04" db="EMBL/GenBank/DDBJ databases">
        <title>Tritrichomonas musculus Genome.</title>
        <authorList>
            <person name="Alves-Ferreira E."/>
            <person name="Grigg M."/>
            <person name="Lorenzi H."/>
            <person name="Galac M."/>
        </authorList>
    </citation>
    <scope>NUCLEOTIDE SEQUENCE [LARGE SCALE GENOMIC DNA]</scope>
    <source>
        <strain evidence="1 2">EAF2021</strain>
    </source>
</reference>
<proteinExistence type="predicted"/>
<keyword evidence="2" id="KW-1185">Reference proteome</keyword>
<dbReference type="Gene3D" id="3.90.228.10">
    <property type="match status" value="1"/>
</dbReference>